<feature type="region of interest" description="Disordered" evidence="8">
    <location>
        <begin position="396"/>
        <end position="454"/>
    </location>
</feature>
<comment type="subcellular location">
    <subcellularLocation>
        <location evidence="1">Membrane</location>
        <topology evidence="1">Multi-pass membrane protein</topology>
    </subcellularLocation>
</comment>
<feature type="transmembrane region" description="Helical" evidence="7">
    <location>
        <begin position="41"/>
        <end position="63"/>
    </location>
</feature>
<dbReference type="EC" id="2.3.1.225" evidence="7"/>
<evidence type="ECO:0000256" key="5">
    <source>
        <dbReference type="ARBA" id="ARBA00023136"/>
    </source>
</evidence>
<dbReference type="Proteomes" id="UP000694546">
    <property type="component" value="Chromosome 14"/>
</dbReference>
<organism evidence="10 11">
    <name type="scientific">Gadus morhua</name>
    <name type="common">Atlantic cod</name>
    <dbReference type="NCBI Taxonomy" id="8049"/>
    <lineage>
        <taxon>Eukaryota</taxon>
        <taxon>Metazoa</taxon>
        <taxon>Chordata</taxon>
        <taxon>Craniata</taxon>
        <taxon>Vertebrata</taxon>
        <taxon>Euteleostomi</taxon>
        <taxon>Actinopterygii</taxon>
        <taxon>Neopterygii</taxon>
        <taxon>Teleostei</taxon>
        <taxon>Neoteleostei</taxon>
        <taxon>Acanthomorphata</taxon>
        <taxon>Zeiogadaria</taxon>
        <taxon>Gadariae</taxon>
        <taxon>Gadiformes</taxon>
        <taxon>Gadoidei</taxon>
        <taxon>Gadidae</taxon>
        <taxon>Gadus</taxon>
    </lineage>
</organism>
<keyword evidence="3 7" id="KW-0812">Transmembrane</keyword>
<evidence type="ECO:0000313" key="11">
    <source>
        <dbReference type="Proteomes" id="UP000694546"/>
    </source>
</evidence>
<feature type="compositionally biased region" description="Polar residues" evidence="8">
    <location>
        <begin position="1"/>
        <end position="14"/>
    </location>
</feature>
<dbReference type="GO" id="GO:0005794">
    <property type="term" value="C:Golgi apparatus"/>
    <property type="evidence" value="ECO:0007669"/>
    <property type="project" value="TreeGrafter"/>
</dbReference>
<reference evidence="10" key="1">
    <citation type="submission" date="2025-08" db="UniProtKB">
        <authorList>
            <consortium name="Ensembl"/>
        </authorList>
    </citation>
    <scope>IDENTIFICATION</scope>
</reference>
<dbReference type="GO" id="GO:0006612">
    <property type="term" value="P:protein targeting to membrane"/>
    <property type="evidence" value="ECO:0007669"/>
    <property type="project" value="TreeGrafter"/>
</dbReference>
<keyword evidence="5 7" id="KW-0472">Membrane</keyword>
<keyword evidence="4 7" id="KW-1133">Transmembrane helix</keyword>
<feature type="region of interest" description="Disordered" evidence="8">
    <location>
        <begin position="333"/>
        <end position="370"/>
    </location>
</feature>
<protein>
    <recommendedName>
        <fullName evidence="7">Palmitoyltransferase</fullName>
        <ecNumber evidence="7">2.3.1.225</ecNumber>
    </recommendedName>
</protein>
<evidence type="ECO:0000256" key="4">
    <source>
        <dbReference type="ARBA" id="ARBA00022989"/>
    </source>
</evidence>
<evidence type="ECO:0000256" key="6">
    <source>
        <dbReference type="ARBA" id="ARBA00023315"/>
    </source>
</evidence>
<feature type="transmembrane region" description="Helical" evidence="7">
    <location>
        <begin position="69"/>
        <end position="91"/>
    </location>
</feature>
<feature type="domain" description="Palmitoyltransferase DHHC" evidence="9">
    <location>
        <begin position="120"/>
        <end position="271"/>
    </location>
</feature>
<dbReference type="PROSITE" id="PS50216">
    <property type="entry name" value="DHHC"/>
    <property type="match status" value="1"/>
</dbReference>
<comment type="domain">
    <text evidence="7">The DHHC domain is required for palmitoyltransferase activity.</text>
</comment>
<dbReference type="GO" id="GO:0019706">
    <property type="term" value="F:protein-cysteine S-palmitoyltransferase activity"/>
    <property type="evidence" value="ECO:0007669"/>
    <property type="project" value="UniProtKB-EC"/>
</dbReference>
<evidence type="ECO:0000259" key="9">
    <source>
        <dbReference type="Pfam" id="PF01529"/>
    </source>
</evidence>
<reference evidence="10" key="2">
    <citation type="submission" date="2025-09" db="UniProtKB">
        <authorList>
            <consortium name="Ensembl"/>
        </authorList>
    </citation>
    <scope>IDENTIFICATION</scope>
</reference>
<feature type="compositionally biased region" description="Low complexity" evidence="8">
    <location>
        <begin position="353"/>
        <end position="362"/>
    </location>
</feature>
<evidence type="ECO:0000256" key="7">
    <source>
        <dbReference type="RuleBase" id="RU079119"/>
    </source>
</evidence>
<evidence type="ECO:0000256" key="2">
    <source>
        <dbReference type="ARBA" id="ARBA00022679"/>
    </source>
</evidence>
<dbReference type="InterPro" id="IPR001594">
    <property type="entry name" value="Palmitoyltrfase_DHHC"/>
</dbReference>
<dbReference type="Ensembl" id="ENSGMOT00000056717.1">
    <property type="protein sequence ID" value="ENSGMOP00000038791.1"/>
    <property type="gene ID" value="ENSGMOG00000007355.2"/>
</dbReference>
<dbReference type="InterPro" id="IPR039859">
    <property type="entry name" value="PFA4/ZDH16/20/ERF2-like"/>
</dbReference>
<dbReference type="GO" id="GO:0016020">
    <property type="term" value="C:membrane"/>
    <property type="evidence" value="ECO:0007669"/>
    <property type="project" value="UniProtKB-SubCell"/>
</dbReference>
<keyword evidence="11" id="KW-1185">Reference proteome</keyword>
<dbReference type="PANTHER" id="PTHR22883:SF8">
    <property type="entry name" value="PALMITOYLTRANSFERASE ZDHHC1"/>
    <property type="match status" value="1"/>
</dbReference>
<feature type="compositionally biased region" description="Basic residues" evidence="8">
    <location>
        <begin position="406"/>
        <end position="415"/>
    </location>
</feature>
<name>A0A8C5FID4_GADMO</name>
<accession>A0A8C5FID4</accession>
<dbReference type="Pfam" id="PF01529">
    <property type="entry name" value="DHHC"/>
    <property type="match status" value="1"/>
</dbReference>
<comment type="catalytic activity">
    <reaction evidence="7">
        <text>L-cysteinyl-[protein] + hexadecanoyl-CoA = S-hexadecanoyl-L-cysteinyl-[protein] + CoA</text>
        <dbReference type="Rhea" id="RHEA:36683"/>
        <dbReference type="Rhea" id="RHEA-COMP:10131"/>
        <dbReference type="Rhea" id="RHEA-COMP:11032"/>
        <dbReference type="ChEBI" id="CHEBI:29950"/>
        <dbReference type="ChEBI" id="CHEBI:57287"/>
        <dbReference type="ChEBI" id="CHEBI:57379"/>
        <dbReference type="ChEBI" id="CHEBI:74151"/>
        <dbReference type="EC" id="2.3.1.225"/>
    </reaction>
</comment>
<dbReference type="AlphaFoldDB" id="A0A8C5FID4"/>
<proteinExistence type="inferred from homology"/>
<feature type="transmembrane region" description="Helical" evidence="7">
    <location>
        <begin position="166"/>
        <end position="190"/>
    </location>
</feature>
<evidence type="ECO:0000313" key="10">
    <source>
        <dbReference type="Ensembl" id="ENSGMOP00000038791.1"/>
    </source>
</evidence>
<dbReference type="GO" id="GO:0005783">
    <property type="term" value="C:endoplasmic reticulum"/>
    <property type="evidence" value="ECO:0007669"/>
    <property type="project" value="TreeGrafter"/>
</dbReference>
<dbReference type="GeneTree" id="ENSGT00940000159191"/>
<evidence type="ECO:0000256" key="8">
    <source>
        <dbReference type="SAM" id="MobiDB-lite"/>
    </source>
</evidence>
<comment type="similarity">
    <text evidence="7">Belongs to the DHHC palmitoyltransferase family.</text>
</comment>
<evidence type="ECO:0000256" key="3">
    <source>
        <dbReference type="ARBA" id="ARBA00022692"/>
    </source>
</evidence>
<sequence length="454" mass="49550">MDVCSRNPNRTSPVSEAGGGDQVPLCSRTNGWSWPPHPLQLLAWLLYLFFAITSLGIFIPLLPPHWLPAGYICTGIMLVGHLCVHVMAVSLDPADQNVRRKTTSGPVPVFDRSRHAHVIENCHCYLCQVDVGPKSKHCSSCNKCVASFDHHCRWLNNCVGRRNYKLFLNSVISALLGICLVLVSATYVFIQFLLDPSQLRTDTHFQVTNDTGLWFVFLPLAPVDSAGAVIPVLAAVTIGLGLLSCTLLSHLLGFHMYLMWNRLSTYEYIVKQRHRQGTRGASAKTPTRKASANIIQVLVLPKYCHVCLHIIRLLDGFTAELCGGPELPHAAFPPRPAPASRAPSLGPGPGPRAPLQAAGPPAEYHSDSAESLEEIPVPLARLGSCSSSGTRALPACTSYGPPLPRFTKRKRRSRDPRRETFPSEPPTVFVSQASGELGEPKGWLIQNSGRSSLA</sequence>
<feature type="compositionally biased region" description="Polar residues" evidence="8">
    <location>
        <begin position="445"/>
        <end position="454"/>
    </location>
</feature>
<keyword evidence="2 7" id="KW-0808">Transferase</keyword>
<dbReference type="PANTHER" id="PTHR22883">
    <property type="entry name" value="ZINC FINGER DHHC DOMAIN CONTAINING PROTEIN"/>
    <property type="match status" value="1"/>
</dbReference>
<keyword evidence="6 7" id="KW-0012">Acyltransferase</keyword>
<evidence type="ECO:0000256" key="1">
    <source>
        <dbReference type="ARBA" id="ARBA00004141"/>
    </source>
</evidence>
<feature type="region of interest" description="Disordered" evidence="8">
    <location>
        <begin position="1"/>
        <end position="22"/>
    </location>
</feature>
<feature type="transmembrane region" description="Helical" evidence="7">
    <location>
        <begin position="228"/>
        <end position="252"/>
    </location>
</feature>